<dbReference type="GO" id="GO:0016740">
    <property type="term" value="F:transferase activity"/>
    <property type="evidence" value="ECO:0007669"/>
    <property type="project" value="UniProtKB-KW"/>
</dbReference>
<sequence>MIKSSENNRKRYEKYKFCIYIERLDNMEGKILIVDDQYGIRVLLHEVFQKEGYQTFQAANGFQALDIVKKDCPDLVILDMKIPGMDGIEILKHVKEINREIKVILMTAYGELDMIQEAKDLGALMHFAKPFDIDEIRSAVRKEITVQA</sequence>
<evidence type="ECO:0000259" key="3">
    <source>
        <dbReference type="PROSITE" id="PS50110"/>
    </source>
</evidence>
<keyword evidence="5" id="KW-1185">Reference proteome</keyword>
<evidence type="ECO:0000313" key="5">
    <source>
        <dbReference type="Proteomes" id="UP000789423"/>
    </source>
</evidence>
<comment type="caution">
    <text evidence="4">The sequence shown here is derived from an EMBL/GenBank/DDBJ whole genome shotgun (WGS) entry which is preliminary data.</text>
</comment>
<dbReference type="InterPro" id="IPR050595">
    <property type="entry name" value="Bact_response_regulator"/>
</dbReference>
<dbReference type="Gene3D" id="3.40.50.2300">
    <property type="match status" value="1"/>
</dbReference>
<reference evidence="4 5" key="1">
    <citation type="submission" date="2021-10" db="EMBL/GenBank/DDBJ databases">
        <authorList>
            <person name="Criscuolo A."/>
        </authorList>
    </citation>
    <scope>NUCLEOTIDE SEQUENCE [LARGE SCALE GENOMIC DNA]</scope>
    <source>
        <strain evidence="5">CIP 111899</strain>
    </source>
</reference>
<keyword evidence="1 2" id="KW-0597">Phosphoprotein</keyword>
<dbReference type="PANTHER" id="PTHR44591:SF3">
    <property type="entry name" value="RESPONSE REGULATORY DOMAIN-CONTAINING PROTEIN"/>
    <property type="match status" value="1"/>
</dbReference>
<keyword evidence="4" id="KW-0808">Transferase</keyword>
<dbReference type="InterPro" id="IPR011006">
    <property type="entry name" value="CheY-like_superfamily"/>
</dbReference>
<dbReference type="PROSITE" id="PS50110">
    <property type="entry name" value="RESPONSE_REGULATORY"/>
    <property type="match status" value="1"/>
</dbReference>
<organism evidence="4 5">
    <name type="scientific">Bacillus rhizoplanae</name>
    <dbReference type="NCBI Taxonomy" id="2880966"/>
    <lineage>
        <taxon>Bacteria</taxon>
        <taxon>Bacillati</taxon>
        <taxon>Bacillota</taxon>
        <taxon>Bacilli</taxon>
        <taxon>Bacillales</taxon>
        <taxon>Bacillaceae</taxon>
        <taxon>Bacillus</taxon>
    </lineage>
</organism>
<dbReference type="SMART" id="SM00448">
    <property type="entry name" value="REC"/>
    <property type="match status" value="1"/>
</dbReference>
<protein>
    <submittedName>
        <fullName evidence="4">Sporulation initiation phosphotransferase F</fullName>
        <ecNumber evidence="4">2.7.-.-</ecNumber>
    </submittedName>
</protein>
<dbReference type="EMBL" id="CAKJTI010000004">
    <property type="protein sequence ID" value="CAG9612054.1"/>
    <property type="molecule type" value="Genomic_DNA"/>
</dbReference>
<evidence type="ECO:0000313" key="4">
    <source>
        <dbReference type="EMBL" id="CAG9612054.1"/>
    </source>
</evidence>
<gene>
    <name evidence="4" type="primary">spo0F</name>
    <name evidence="4" type="ORF">BACCIP111899_01226</name>
</gene>
<evidence type="ECO:0000256" key="2">
    <source>
        <dbReference type="PROSITE-ProRule" id="PRU00169"/>
    </source>
</evidence>
<dbReference type="Pfam" id="PF00072">
    <property type="entry name" value="Response_reg"/>
    <property type="match status" value="1"/>
</dbReference>
<name>A0ABN7ZVT8_9BACI</name>
<evidence type="ECO:0000256" key="1">
    <source>
        <dbReference type="ARBA" id="ARBA00022553"/>
    </source>
</evidence>
<dbReference type="PANTHER" id="PTHR44591">
    <property type="entry name" value="STRESS RESPONSE REGULATOR PROTEIN 1"/>
    <property type="match status" value="1"/>
</dbReference>
<feature type="modified residue" description="4-aspartylphosphate" evidence="2">
    <location>
        <position position="79"/>
    </location>
</feature>
<dbReference type="Proteomes" id="UP000789423">
    <property type="component" value="Unassembled WGS sequence"/>
</dbReference>
<feature type="domain" description="Response regulatory" evidence="3">
    <location>
        <begin position="30"/>
        <end position="144"/>
    </location>
</feature>
<proteinExistence type="predicted"/>
<accession>A0ABN7ZVT8</accession>
<dbReference type="EC" id="2.7.-.-" evidence="4"/>
<dbReference type="SUPFAM" id="SSF52172">
    <property type="entry name" value="CheY-like"/>
    <property type="match status" value="1"/>
</dbReference>
<dbReference type="InterPro" id="IPR001789">
    <property type="entry name" value="Sig_transdc_resp-reg_receiver"/>
</dbReference>